<feature type="region of interest" description="Disordered" evidence="1">
    <location>
        <begin position="77"/>
        <end position="111"/>
    </location>
</feature>
<keyword evidence="3" id="KW-1185">Reference proteome</keyword>
<evidence type="ECO:0000256" key="1">
    <source>
        <dbReference type="SAM" id="MobiDB-lite"/>
    </source>
</evidence>
<organism evidence="2 3">
    <name type="scientific">Gossypium darwinii</name>
    <name type="common">Darwin's cotton</name>
    <name type="synonym">Gossypium barbadense var. darwinii</name>
    <dbReference type="NCBI Taxonomy" id="34276"/>
    <lineage>
        <taxon>Eukaryota</taxon>
        <taxon>Viridiplantae</taxon>
        <taxon>Streptophyta</taxon>
        <taxon>Embryophyta</taxon>
        <taxon>Tracheophyta</taxon>
        <taxon>Spermatophyta</taxon>
        <taxon>Magnoliopsida</taxon>
        <taxon>eudicotyledons</taxon>
        <taxon>Gunneridae</taxon>
        <taxon>Pentapetalae</taxon>
        <taxon>rosids</taxon>
        <taxon>malvids</taxon>
        <taxon>Malvales</taxon>
        <taxon>Malvaceae</taxon>
        <taxon>Malvoideae</taxon>
        <taxon>Gossypium</taxon>
    </lineage>
</organism>
<accession>A0A5D2GRR2</accession>
<dbReference type="EMBL" id="CM017692">
    <property type="protein sequence ID" value="TYH20691.1"/>
    <property type="molecule type" value="Genomic_DNA"/>
</dbReference>
<evidence type="ECO:0000313" key="2">
    <source>
        <dbReference type="EMBL" id="TYH20691.1"/>
    </source>
</evidence>
<dbReference type="AlphaFoldDB" id="A0A5D2GRR2"/>
<proteinExistence type="predicted"/>
<dbReference type="Proteomes" id="UP000323506">
    <property type="component" value="Chromosome A05"/>
</dbReference>
<evidence type="ECO:0000313" key="3">
    <source>
        <dbReference type="Proteomes" id="UP000323506"/>
    </source>
</evidence>
<name>A0A5D2GRR2_GOSDA</name>
<sequence>MRLGVILDFVKENVVIKYLNIIANSNRLLILLLSPFPPFSSSRKGHHLYSQPPLWPVAGVAENELLSSTFEALLKARPSATKEKEEKSSQSLCRTRLQRRRRPSDGAIKRI</sequence>
<protein>
    <submittedName>
        <fullName evidence="2">Uncharacterized protein</fullName>
    </submittedName>
</protein>
<gene>
    <name evidence="2" type="ORF">ES288_A05G450700v1</name>
</gene>
<reference evidence="2 3" key="1">
    <citation type="submission" date="2019-06" db="EMBL/GenBank/DDBJ databases">
        <title>WGS assembly of Gossypium darwinii.</title>
        <authorList>
            <person name="Chen Z.J."/>
            <person name="Sreedasyam A."/>
            <person name="Ando A."/>
            <person name="Song Q."/>
            <person name="De L."/>
            <person name="Hulse-Kemp A."/>
            <person name="Ding M."/>
            <person name="Ye W."/>
            <person name="Kirkbride R."/>
            <person name="Jenkins J."/>
            <person name="Plott C."/>
            <person name="Lovell J."/>
            <person name="Lin Y.-M."/>
            <person name="Vaughn R."/>
            <person name="Liu B."/>
            <person name="Li W."/>
            <person name="Simpson S."/>
            <person name="Scheffler B."/>
            <person name="Saski C."/>
            <person name="Grover C."/>
            <person name="Hu G."/>
            <person name="Conover J."/>
            <person name="Carlson J."/>
            <person name="Shu S."/>
            <person name="Boston L."/>
            <person name="Williams M."/>
            <person name="Peterson D."/>
            <person name="Mcgee K."/>
            <person name="Jones D."/>
            <person name="Wendel J."/>
            <person name="Stelly D."/>
            <person name="Grimwood J."/>
            <person name="Schmutz J."/>
        </authorList>
    </citation>
    <scope>NUCLEOTIDE SEQUENCE [LARGE SCALE GENOMIC DNA]</scope>
    <source>
        <strain evidence="2">1808015.09</strain>
    </source>
</reference>